<protein>
    <submittedName>
        <fullName evidence="6">Chromatin assembly factor 1 subunit p50</fullName>
    </submittedName>
</protein>
<reference evidence="6 7" key="1">
    <citation type="submission" date="2015-10" db="EMBL/GenBank/DDBJ databases">
        <title>Draft genomes sequences of Candida glabrata isolates 1A, 1B, 2A, 2B, 3A and 3B.</title>
        <authorList>
            <person name="Haavelsrud O.E."/>
            <person name="Gaustad P."/>
        </authorList>
    </citation>
    <scope>NUCLEOTIDE SEQUENCE [LARGE SCALE GENOMIC DNA]</scope>
    <source>
        <strain evidence="6">910700640</strain>
    </source>
</reference>
<dbReference type="AlphaFoldDB" id="A0A0W0CY89"/>
<dbReference type="InterPro" id="IPR050459">
    <property type="entry name" value="WD_repeat_RBAP46/RBAP48/MSI1"/>
</dbReference>
<dbReference type="GO" id="GO:0005737">
    <property type="term" value="C:cytoplasm"/>
    <property type="evidence" value="ECO:0007669"/>
    <property type="project" value="EnsemblFungi"/>
</dbReference>
<dbReference type="VEuPathDB" id="FungiDB:B1J91_M05291g"/>
<comment type="caution">
    <text evidence="6">The sequence shown here is derived from an EMBL/GenBank/DDBJ whole genome shotgun (WGS) entry which is preliminary data.</text>
</comment>
<evidence type="ECO:0000259" key="5">
    <source>
        <dbReference type="Pfam" id="PF12265"/>
    </source>
</evidence>
<dbReference type="VEuPathDB" id="FungiDB:GWK60_M05225"/>
<organism evidence="6 7">
    <name type="scientific">Candida glabrata</name>
    <name type="common">Yeast</name>
    <name type="synonym">Torulopsis glabrata</name>
    <dbReference type="NCBI Taxonomy" id="5478"/>
    <lineage>
        <taxon>Eukaryota</taxon>
        <taxon>Fungi</taxon>
        <taxon>Dikarya</taxon>
        <taxon>Ascomycota</taxon>
        <taxon>Saccharomycotina</taxon>
        <taxon>Saccharomycetes</taxon>
        <taxon>Saccharomycetales</taxon>
        <taxon>Saccharomycetaceae</taxon>
        <taxon>Nakaseomyces</taxon>
    </lineage>
</organism>
<dbReference type="InterPro" id="IPR022052">
    <property type="entry name" value="Histone-bd_RBBP4-like_N"/>
</dbReference>
<dbReference type="PANTHER" id="PTHR22850">
    <property type="entry name" value="WD40 REPEAT FAMILY"/>
    <property type="match status" value="1"/>
</dbReference>
<dbReference type="Proteomes" id="UP000054886">
    <property type="component" value="Unassembled WGS sequence"/>
</dbReference>
<dbReference type="SUPFAM" id="SSF50978">
    <property type="entry name" value="WD40 repeat-like"/>
    <property type="match status" value="1"/>
</dbReference>
<evidence type="ECO:0000313" key="6">
    <source>
        <dbReference type="EMBL" id="KTB08023.1"/>
    </source>
</evidence>
<dbReference type="PROSITE" id="PS50082">
    <property type="entry name" value="WD_REPEATS_2"/>
    <property type="match status" value="1"/>
</dbReference>
<keyword evidence="3" id="KW-0156">Chromatin regulator</keyword>
<dbReference type="GO" id="GO:0006335">
    <property type="term" value="P:DNA replication-dependent chromatin assembly"/>
    <property type="evidence" value="ECO:0007669"/>
    <property type="project" value="EnsemblFungi"/>
</dbReference>
<dbReference type="VEuPathDB" id="FungiDB:GVI51_M05225"/>
<dbReference type="GO" id="GO:0033186">
    <property type="term" value="C:CAF-1 complex"/>
    <property type="evidence" value="ECO:0007669"/>
    <property type="project" value="EnsemblFungi"/>
</dbReference>
<dbReference type="InterPro" id="IPR013979">
    <property type="entry name" value="TIF_beta_prop-like"/>
</dbReference>
<dbReference type="VEuPathDB" id="FungiDB:CAGL0M05291g"/>
<evidence type="ECO:0000313" key="7">
    <source>
        <dbReference type="Proteomes" id="UP000054886"/>
    </source>
</evidence>
<dbReference type="GO" id="GO:0042393">
    <property type="term" value="F:histone binding"/>
    <property type="evidence" value="ECO:0007669"/>
    <property type="project" value="EnsemblFungi"/>
</dbReference>
<dbReference type="InterPro" id="IPR015943">
    <property type="entry name" value="WD40/YVTN_repeat-like_dom_sf"/>
</dbReference>
<feature type="domain" description="Histone-binding protein RBBP4-like N-terminal" evidence="5">
    <location>
        <begin position="24"/>
        <end position="90"/>
    </location>
</feature>
<dbReference type="Gene3D" id="2.130.10.10">
    <property type="entry name" value="YVTN repeat-like/Quinoprotein amine dehydrogenase"/>
    <property type="match status" value="1"/>
</dbReference>
<evidence type="ECO:0000256" key="1">
    <source>
        <dbReference type="ARBA" id="ARBA00022574"/>
    </source>
</evidence>
<dbReference type="PhylomeDB" id="A0A0W0CY89"/>
<dbReference type="VEuPathDB" id="FungiDB:GW608_M05225"/>
<evidence type="ECO:0000256" key="3">
    <source>
        <dbReference type="ARBA" id="ARBA00022853"/>
    </source>
</evidence>
<feature type="domain" description="Translation initiation factor beta propellor-like" evidence="4">
    <location>
        <begin position="234"/>
        <end position="348"/>
    </location>
</feature>
<dbReference type="Pfam" id="PF12265">
    <property type="entry name" value="CAF1C_H4-bd"/>
    <property type="match status" value="1"/>
</dbReference>
<dbReference type="GO" id="GO:0000786">
    <property type="term" value="C:nucleosome"/>
    <property type="evidence" value="ECO:0007669"/>
    <property type="project" value="EnsemblFungi"/>
</dbReference>
<dbReference type="Pfam" id="PF00400">
    <property type="entry name" value="WD40"/>
    <property type="match status" value="1"/>
</dbReference>
<dbReference type="GO" id="GO:0005634">
    <property type="term" value="C:nucleus"/>
    <property type="evidence" value="ECO:0007669"/>
    <property type="project" value="EnsemblFungi"/>
</dbReference>
<proteinExistence type="predicted"/>
<dbReference type="SMART" id="SM00320">
    <property type="entry name" value="WD40"/>
    <property type="match status" value="6"/>
</dbReference>
<evidence type="ECO:0000259" key="4">
    <source>
        <dbReference type="Pfam" id="PF08662"/>
    </source>
</evidence>
<keyword evidence="1" id="KW-0853">WD repeat</keyword>
<dbReference type="Pfam" id="PF08662">
    <property type="entry name" value="eIF2A"/>
    <property type="match status" value="1"/>
</dbReference>
<sequence>MDADNIEDIEEQPVSTIPEDVQTRYIHWKKNTKLLYDYLNTNSTKWPSLTCQFFPDLDTSSDQHRLLLSSFTSSQLPEDESVYISKISTLKHLNWSSLNNFDMDEMEFKPDPSVKLPPKNLTTEVSIRFPNGDCNRSRYLPQNPDLIAAASSDGSVYIFNKTKHGNSVLRSKSSDDFQARLFSGSHDAQNLDNFNEAVSLSWNKHKEGILGVSYSQGQCNIWDVKKFSRSNILISQPELTVTFDSNGCNDLDWMPMHDSMFIACGESNKLGLFDMRLNGEKEVNSISNYKHEDGINTCKFNPGNSLLVASADTCGRINLWDIRKLDQEPISTMQHGSSISTIEWNPNIGVVFASAGQEDGLVKLWDASVGKEIFVHGGHMLGVNDISWDMHDPWLMASVSNDNTIQIWRPAKNIVSKPS</sequence>
<accession>A0A0W0CY89</accession>
<name>A0A0W0CY89_CANGB</name>
<dbReference type="InterPro" id="IPR036322">
    <property type="entry name" value="WD40_repeat_dom_sf"/>
</dbReference>
<dbReference type="InterPro" id="IPR001680">
    <property type="entry name" value="WD40_rpt"/>
</dbReference>
<keyword evidence="2" id="KW-0677">Repeat</keyword>
<gene>
    <name evidence="6" type="ORF">AO440_004082</name>
</gene>
<evidence type="ECO:0000256" key="2">
    <source>
        <dbReference type="ARBA" id="ARBA00022737"/>
    </source>
</evidence>
<dbReference type="OMA" id="MPQNPDV"/>
<dbReference type="EMBL" id="LLZZ01000106">
    <property type="protein sequence ID" value="KTB08023.1"/>
    <property type="molecule type" value="Genomic_DNA"/>
</dbReference>